<reference evidence="1" key="1">
    <citation type="submission" date="2023-01" db="EMBL/GenBank/DDBJ databases">
        <title>Colletotrichum chrysophilum M932 genome sequence.</title>
        <authorList>
            <person name="Baroncelli R."/>
        </authorList>
    </citation>
    <scope>NUCLEOTIDE SEQUENCE</scope>
    <source>
        <strain evidence="1">M932</strain>
    </source>
</reference>
<proteinExistence type="predicted"/>
<evidence type="ECO:0000313" key="2">
    <source>
        <dbReference type="Proteomes" id="UP001243330"/>
    </source>
</evidence>
<accession>A0AAD9A3X8</accession>
<name>A0AAD9A3X8_9PEZI</name>
<gene>
    <name evidence="1" type="ORF">CCHR01_16730</name>
</gene>
<keyword evidence="2" id="KW-1185">Reference proteome</keyword>
<dbReference type="Proteomes" id="UP001243330">
    <property type="component" value="Unassembled WGS sequence"/>
</dbReference>
<sequence length="212" mass="22941">MSWPESPSVLGGPAARHFHTSYTTYATAAIPLCYAALDFRLPASLLPIALIAKLNETFASSDACFVGQKSLRASSTANTPMCQTMQSTSSSYELPRHLPIASVIAVIRCLYQTTLSTRIPAVIAALASYGAASVISPIPRHTLHRDFRGPLVMKGEENSPNRAANCLLLDPPMLQLRRWPPPAAAFPRLRRVRGSIRGRAPPAPLVLPVKFV</sequence>
<organism evidence="1 2">
    <name type="scientific">Colletotrichum chrysophilum</name>
    <dbReference type="NCBI Taxonomy" id="1836956"/>
    <lineage>
        <taxon>Eukaryota</taxon>
        <taxon>Fungi</taxon>
        <taxon>Dikarya</taxon>
        <taxon>Ascomycota</taxon>
        <taxon>Pezizomycotina</taxon>
        <taxon>Sordariomycetes</taxon>
        <taxon>Hypocreomycetidae</taxon>
        <taxon>Glomerellales</taxon>
        <taxon>Glomerellaceae</taxon>
        <taxon>Colletotrichum</taxon>
        <taxon>Colletotrichum gloeosporioides species complex</taxon>
    </lineage>
</organism>
<dbReference type="EMBL" id="JAQOWY010000543">
    <property type="protein sequence ID" value="KAK1840639.1"/>
    <property type="molecule type" value="Genomic_DNA"/>
</dbReference>
<protein>
    <submittedName>
        <fullName evidence="1">Uncharacterized protein</fullName>
    </submittedName>
</protein>
<dbReference type="AlphaFoldDB" id="A0AAD9A3X8"/>
<comment type="caution">
    <text evidence="1">The sequence shown here is derived from an EMBL/GenBank/DDBJ whole genome shotgun (WGS) entry which is preliminary data.</text>
</comment>
<evidence type="ECO:0000313" key="1">
    <source>
        <dbReference type="EMBL" id="KAK1840639.1"/>
    </source>
</evidence>